<protein>
    <submittedName>
        <fullName evidence="2">Aromatase</fullName>
    </submittedName>
</protein>
<dbReference type="SUPFAM" id="SSF55961">
    <property type="entry name" value="Bet v1-like"/>
    <property type="match status" value="1"/>
</dbReference>
<sequence length="155" mass="17890">MAGHTDNEIVIDAPMDLVWDMTNDIAAWPDLYSEYSAAEVLSHTDDGVITFRLTMHPDENGTAWSWVSERVPDKATRTVRSKRVETGPFEYMHIFWEYRQVDGGVLMRWLQDFHLRAEAPLDDEAMTERLNRNTPIQMQLIKSKVEARAHALSRG</sequence>
<dbReference type="CDD" id="cd08860">
    <property type="entry name" value="TcmN_ARO-CYC_like"/>
    <property type="match status" value="1"/>
</dbReference>
<feature type="domain" description="Coenzyme Q-binding protein COQ10 START" evidence="1">
    <location>
        <begin position="11"/>
        <end position="126"/>
    </location>
</feature>
<comment type="caution">
    <text evidence="2">The sequence shown here is derived from an EMBL/GenBank/DDBJ whole genome shotgun (WGS) entry which is preliminary data.</text>
</comment>
<reference evidence="2 3" key="1">
    <citation type="submission" date="2017-12" db="EMBL/GenBank/DDBJ databases">
        <title>Sequencing the genomes of 1000 Actinobacteria strains.</title>
        <authorList>
            <person name="Klenk H.-P."/>
        </authorList>
    </citation>
    <scope>NUCLEOTIDE SEQUENCE [LARGE SCALE GENOMIC DNA]</scope>
    <source>
        <strain evidence="2 3">DSM 45165</strain>
    </source>
</reference>
<dbReference type="AlphaFoldDB" id="A0A2N3WJB6"/>
<evidence type="ECO:0000313" key="2">
    <source>
        <dbReference type="EMBL" id="PKV93961.1"/>
    </source>
</evidence>
<dbReference type="InterPro" id="IPR005031">
    <property type="entry name" value="COQ10_START"/>
</dbReference>
<proteinExistence type="predicted"/>
<dbReference type="InterPro" id="IPR023393">
    <property type="entry name" value="START-like_dom_sf"/>
</dbReference>
<evidence type="ECO:0000313" key="3">
    <source>
        <dbReference type="Proteomes" id="UP000233750"/>
    </source>
</evidence>
<dbReference type="OrthoDB" id="156693at2"/>
<dbReference type="Gene3D" id="3.30.530.20">
    <property type="match status" value="1"/>
</dbReference>
<dbReference type="Pfam" id="PF03364">
    <property type="entry name" value="Polyketide_cyc"/>
    <property type="match status" value="1"/>
</dbReference>
<name>A0A2N3WJB6_9PSEU</name>
<accession>A0A2N3WJB6</accession>
<dbReference type="RefSeq" id="WP_101437505.1">
    <property type="nucleotide sequence ID" value="NZ_PJMY01000003.1"/>
</dbReference>
<keyword evidence="3" id="KW-1185">Reference proteome</keyword>
<evidence type="ECO:0000259" key="1">
    <source>
        <dbReference type="Pfam" id="PF03364"/>
    </source>
</evidence>
<organism evidence="2 3">
    <name type="scientific">Amycolatopsis echigonensis</name>
    <dbReference type="NCBI Taxonomy" id="2576905"/>
    <lineage>
        <taxon>Bacteria</taxon>
        <taxon>Bacillati</taxon>
        <taxon>Actinomycetota</taxon>
        <taxon>Actinomycetes</taxon>
        <taxon>Pseudonocardiales</taxon>
        <taxon>Pseudonocardiaceae</taxon>
        <taxon>Amycolatopsis</taxon>
    </lineage>
</organism>
<dbReference type="EMBL" id="PJMY01000003">
    <property type="protein sequence ID" value="PKV93961.1"/>
    <property type="molecule type" value="Genomic_DNA"/>
</dbReference>
<dbReference type="Proteomes" id="UP000233750">
    <property type="component" value="Unassembled WGS sequence"/>
</dbReference>
<gene>
    <name evidence="2" type="ORF">ATK30_4823</name>
</gene>